<dbReference type="EMBL" id="BSPD01000017">
    <property type="protein sequence ID" value="GLS24719.1"/>
    <property type="molecule type" value="Genomic_DNA"/>
</dbReference>
<feature type="region of interest" description="Disordered" evidence="1">
    <location>
        <begin position="1"/>
        <end position="27"/>
    </location>
</feature>
<reference evidence="3 4" key="1">
    <citation type="journal article" date="2014" name="Int. J. Syst. Evol. Microbiol.">
        <title>Complete genome sequence of Corynebacterium casei LMG S-19264T (=DSM 44701T), isolated from a smear-ripened cheese.</title>
        <authorList>
            <consortium name="US DOE Joint Genome Institute (JGI-PGF)"/>
            <person name="Walter F."/>
            <person name="Albersmeier A."/>
            <person name="Kalinowski J."/>
            <person name="Ruckert C."/>
        </authorList>
    </citation>
    <scope>NUCLEOTIDE SEQUENCE [LARGE SCALE GENOMIC DNA]</scope>
    <source>
        <strain evidence="3 4">NBRC 110095</strain>
    </source>
</reference>
<sequence>MGKRMHSDTATSSKHASQSSSISPYGSWQSPITSEHLVAQSVRLAEPQIDGEWLYWIESRPEEKGRNAIVRTPLNKHANRSETDQDITTEEVLPRPLNARSKAHEYGGGSYCVYDDIVYFVQADDQRIYRLPLNGKQLAVPEPITPASPGEEGSWRFADLRIDATRDRLICILEDHSASHREHHAEPTAKLVAISLRTPQEAEGNTAFTVLHEGHDFYASPNLSQDGQQLTWLTWNHPDMPWDNTDCWVAQFDDNGHLKAPTPVAGRAANGNSESVFQPKWATSETRSNELYFVSDRNNWWNIYRYDTATHTTESITHIEAEFATPQWVFGMSTWSFLNEDTLIATYTQHGLWHLALIHLNSGEFQSIKTPYTEINSIASDAHNNAAFLAGNAQTPTALIHLFNEARSPSTTFTTTAITSAELAFSTAFLSEPEAVTFGPQGQQAHGFYYAPCNPEFSAPSKETPPLMVLCHGGPTGATSTAMNIKIQYWTSRGFAVLDVNYRGSTGYGRTYRDNLKGAWGIHDVEDVCNGAQYLVEKGLADSKRLAIKGSSAGGYTVLAALTFTDTFQVGCSLYGIGDLETLATDTHKFEARYLDSLVGPYPETKDTYIARSPIHAVEQLSCPVILFQGLDDKVVPPAQAESMVEALANKQLPVAYVPFEGEGHGFRQAHNIIRSLEAELYFYGQMFSFTPADTIEPVIIQNWPMVH</sequence>
<name>A0AA37T0R9_9GAMM</name>
<dbReference type="GO" id="GO:0006508">
    <property type="term" value="P:proteolysis"/>
    <property type="evidence" value="ECO:0007669"/>
    <property type="project" value="InterPro"/>
</dbReference>
<feature type="domain" description="Peptidase S9 prolyl oligopeptidase catalytic" evidence="2">
    <location>
        <begin position="485"/>
        <end position="688"/>
    </location>
</feature>
<evidence type="ECO:0000256" key="1">
    <source>
        <dbReference type="SAM" id="MobiDB-lite"/>
    </source>
</evidence>
<dbReference type="AlphaFoldDB" id="A0AA37T0R9"/>
<dbReference type="SUPFAM" id="SSF82171">
    <property type="entry name" value="DPP6 N-terminal domain-like"/>
    <property type="match status" value="1"/>
</dbReference>
<dbReference type="InterPro" id="IPR001375">
    <property type="entry name" value="Peptidase_S9_cat"/>
</dbReference>
<evidence type="ECO:0000259" key="2">
    <source>
        <dbReference type="Pfam" id="PF00326"/>
    </source>
</evidence>
<evidence type="ECO:0000313" key="4">
    <source>
        <dbReference type="Proteomes" id="UP001156870"/>
    </source>
</evidence>
<feature type="compositionally biased region" description="Low complexity" evidence="1">
    <location>
        <begin position="12"/>
        <end position="23"/>
    </location>
</feature>
<gene>
    <name evidence="3" type="ORF">GCM10007877_04330</name>
</gene>
<protein>
    <submittedName>
        <fullName evidence="3">Peptidase</fullName>
    </submittedName>
</protein>
<dbReference type="InterPro" id="IPR029058">
    <property type="entry name" value="AB_hydrolase_fold"/>
</dbReference>
<dbReference type="InterPro" id="IPR050585">
    <property type="entry name" value="Xaa-Pro_dipeptidyl-ppase/CocE"/>
</dbReference>
<evidence type="ECO:0000313" key="3">
    <source>
        <dbReference type="EMBL" id="GLS24719.1"/>
    </source>
</evidence>
<keyword evidence="4" id="KW-1185">Reference proteome</keyword>
<dbReference type="PANTHER" id="PTHR43056">
    <property type="entry name" value="PEPTIDASE S9 PROLYL OLIGOPEPTIDASE"/>
    <property type="match status" value="1"/>
</dbReference>
<dbReference type="SUPFAM" id="SSF53474">
    <property type="entry name" value="alpha/beta-Hydrolases"/>
    <property type="match status" value="1"/>
</dbReference>
<dbReference type="Proteomes" id="UP001156870">
    <property type="component" value="Unassembled WGS sequence"/>
</dbReference>
<dbReference type="PANTHER" id="PTHR43056:SF5">
    <property type="entry name" value="PEPTIDASE S9 PROLYL OLIGOPEPTIDASE CATALYTIC DOMAIN-CONTAINING PROTEIN"/>
    <property type="match status" value="1"/>
</dbReference>
<proteinExistence type="predicted"/>
<dbReference type="GO" id="GO:0008236">
    <property type="term" value="F:serine-type peptidase activity"/>
    <property type="evidence" value="ECO:0007669"/>
    <property type="project" value="InterPro"/>
</dbReference>
<dbReference type="Gene3D" id="2.120.10.30">
    <property type="entry name" value="TolB, C-terminal domain"/>
    <property type="match status" value="1"/>
</dbReference>
<dbReference type="Pfam" id="PF00326">
    <property type="entry name" value="Peptidase_S9"/>
    <property type="match status" value="1"/>
</dbReference>
<dbReference type="Gene3D" id="3.40.50.1820">
    <property type="entry name" value="alpha/beta hydrolase"/>
    <property type="match status" value="1"/>
</dbReference>
<dbReference type="InterPro" id="IPR011042">
    <property type="entry name" value="6-blade_b-propeller_TolB-like"/>
</dbReference>
<organism evidence="3 4">
    <name type="scientific">Marinibactrum halimedae</name>
    <dbReference type="NCBI Taxonomy" id="1444977"/>
    <lineage>
        <taxon>Bacteria</taxon>
        <taxon>Pseudomonadati</taxon>
        <taxon>Pseudomonadota</taxon>
        <taxon>Gammaproteobacteria</taxon>
        <taxon>Cellvibrionales</taxon>
        <taxon>Cellvibrionaceae</taxon>
        <taxon>Marinibactrum</taxon>
    </lineage>
</organism>
<comment type="caution">
    <text evidence="3">The sequence shown here is derived from an EMBL/GenBank/DDBJ whole genome shotgun (WGS) entry which is preliminary data.</text>
</comment>
<accession>A0AA37T0R9</accession>